<accession>A0ABD0K4R3</accession>
<dbReference type="Proteomes" id="UP001519460">
    <property type="component" value="Unassembled WGS sequence"/>
</dbReference>
<gene>
    <name evidence="1" type="ORF">BaRGS_00026963</name>
</gene>
<evidence type="ECO:0000313" key="2">
    <source>
        <dbReference type="Proteomes" id="UP001519460"/>
    </source>
</evidence>
<proteinExistence type="predicted"/>
<dbReference type="AlphaFoldDB" id="A0ABD0K4R3"/>
<protein>
    <submittedName>
        <fullName evidence="1">Uncharacterized protein</fullName>
    </submittedName>
</protein>
<comment type="caution">
    <text evidence="1">The sequence shown here is derived from an EMBL/GenBank/DDBJ whole genome shotgun (WGS) entry which is preliminary data.</text>
</comment>
<sequence>MESFCEKDECICSQLNLRPQLPFSDKYMYLVPVQTLSVYSAVTVHRECSLSGRRSMKHCPKWPVTFLLLNHVEASEQFFCKHNASTLGNRVDPKATEGFGLSQTRVKPL</sequence>
<dbReference type="EMBL" id="JACVVK020000256">
    <property type="protein sequence ID" value="KAK7481816.1"/>
    <property type="molecule type" value="Genomic_DNA"/>
</dbReference>
<keyword evidence="2" id="KW-1185">Reference proteome</keyword>
<reference evidence="1 2" key="1">
    <citation type="journal article" date="2023" name="Sci. Data">
        <title>Genome assembly of the Korean intertidal mud-creeper Batillaria attramentaria.</title>
        <authorList>
            <person name="Patra A.K."/>
            <person name="Ho P.T."/>
            <person name="Jun S."/>
            <person name="Lee S.J."/>
            <person name="Kim Y."/>
            <person name="Won Y.J."/>
        </authorList>
    </citation>
    <scope>NUCLEOTIDE SEQUENCE [LARGE SCALE GENOMIC DNA]</scope>
    <source>
        <strain evidence="1">Wonlab-2016</strain>
    </source>
</reference>
<evidence type="ECO:0000313" key="1">
    <source>
        <dbReference type="EMBL" id="KAK7481816.1"/>
    </source>
</evidence>
<organism evidence="1 2">
    <name type="scientific">Batillaria attramentaria</name>
    <dbReference type="NCBI Taxonomy" id="370345"/>
    <lineage>
        <taxon>Eukaryota</taxon>
        <taxon>Metazoa</taxon>
        <taxon>Spiralia</taxon>
        <taxon>Lophotrochozoa</taxon>
        <taxon>Mollusca</taxon>
        <taxon>Gastropoda</taxon>
        <taxon>Caenogastropoda</taxon>
        <taxon>Sorbeoconcha</taxon>
        <taxon>Cerithioidea</taxon>
        <taxon>Batillariidae</taxon>
        <taxon>Batillaria</taxon>
    </lineage>
</organism>
<name>A0ABD0K4R3_9CAEN</name>